<feature type="compositionally biased region" description="Polar residues" evidence="1">
    <location>
        <begin position="43"/>
        <end position="53"/>
    </location>
</feature>
<feature type="non-terminal residue" evidence="2">
    <location>
        <position position="53"/>
    </location>
</feature>
<proteinExistence type="predicted"/>
<reference evidence="2" key="1">
    <citation type="submission" date="2018-05" db="EMBL/GenBank/DDBJ databases">
        <authorList>
            <person name="Lanie J.A."/>
            <person name="Ng W.-L."/>
            <person name="Kazmierczak K.M."/>
            <person name="Andrzejewski T.M."/>
            <person name="Davidsen T.M."/>
            <person name="Wayne K.J."/>
            <person name="Tettelin H."/>
            <person name="Glass J.I."/>
            <person name="Rusch D."/>
            <person name="Podicherti R."/>
            <person name="Tsui H.-C.T."/>
            <person name="Winkler M.E."/>
        </authorList>
    </citation>
    <scope>NUCLEOTIDE SEQUENCE</scope>
</reference>
<evidence type="ECO:0000256" key="1">
    <source>
        <dbReference type="SAM" id="MobiDB-lite"/>
    </source>
</evidence>
<sequence>MQKKWIVGFAIALTWIGCSVPGLGEIGMNAPSGKRKTAPVKTGKSSNPVRPQP</sequence>
<dbReference type="PROSITE" id="PS51257">
    <property type="entry name" value="PROKAR_LIPOPROTEIN"/>
    <property type="match status" value="1"/>
</dbReference>
<dbReference type="EMBL" id="UINC01196143">
    <property type="protein sequence ID" value="SVE13023.1"/>
    <property type="molecule type" value="Genomic_DNA"/>
</dbReference>
<dbReference type="AlphaFoldDB" id="A0A383AZL2"/>
<accession>A0A383AZL2</accession>
<evidence type="ECO:0000313" key="2">
    <source>
        <dbReference type="EMBL" id="SVE13023.1"/>
    </source>
</evidence>
<organism evidence="2">
    <name type="scientific">marine metagenome</name>
    <dbReference type="NCBI Taxonomy" id="408172"/>
    <lineage>
        <taxon>unclassified sequences</taxon>
        <taxon>metagenomes</taxon>
        <taxon>ecological metagenomes</taxon>
    </lineage>
</organism>
<name>A0A383AZL2_9ZZZZ</name>
<feature type="region of interest" description="Disordered" evidence="1">
    <location>
        <begin position="26"/>
        <end position="53"/>
    </location>
</feature>
<gene>
    <name evidence="2" type="ORF">METZ01_LOCUS465877</name>
</gene>
<protein>
    <submittedName>
        <fullName evidence="2">Uncharacterized protein</fullName>
    </submittedName>
</protein>